<evidence type="ECO:0000313" key="4">
    <source>
        <dbReference type="Proteomes" id="UP001596333"/>
    </source>
</evidence>
<dbReference type="AlphaFoldDB" id="A0ABD5ULX8"/>
<dbReference type="InterPro" id="IPR035965">
    <property type="entry name" value="PAS-like_dom_sf"/>
</dbReference>
<evidence type="ECO:0000313" key="3">
    <source>
        <dbReference type="EMBL" id="MFC6888844.1"/>
    </source>
</evidence>
<gene>
    <name evidence="3" type="ORF">ACFQEY_07460</name>
</gene>
<organism evidence="3 4">
    <name type="scientific">Halorubrum trueperi</name>
    <dbReference type="NCBI Taxonomy" id="2004704"/>
    <lineage>
        <taxon>Archaea</taxon>
        <taxon>Methanobacteriati</taxon>
        <taxon>Methanobacteriota</taxon>
        <taxon>Stenosarchaea group</taxon>
        <taxon>Halobacteria</taxon>
        <taxon>Halobacteriales</taxon>
        <taxon>Haloferacaceae</taxon>
        <taxon>Halorubrum</taxon>
    </lineage>
</organism>
<dbReference type="InterPro" id="IPR029016">
    <property type="entry name" value="GAF-like_dom_sf"/>
</dbReference>
<feature type="region of interest" description="Disordered" evidence="1">
    <location>
        <begin position="1"/>
        <end position="62"/>
    </location>
</feature>
<feature type="compositionally biased region" description="Basic and acidic residues" evidence="1">
    <location>
        <begin position="1"/>
        <end position="14"/>
    </location>
</feature>
<dbReference type="Proteomes" id="UP001596333">
    <property type="component" value="Unassembled WGS sequence"/>
</dbReference>
<dbReference type="Pfam" id="PF13185">
    <property type="entry name" value="GAF_2"/>
    <property type="match status" value="1"/>
</dbReference>
<dbReference type="CDD" id="cd00130">
    <property type="entry name" value="PAS"/>
    <property type="match status" value="1"/>
</dbReference>
<evidence type="ECO:0000259" key="2">
    <source>
        <dbReference type="SMART" id="SM00065"/>
    </source>
</evidence>
<dbReference type="SMART" id="SM00065">
    <property type="entry name" value="GAF"/>
    <property type="match status" value="1"/>
</dbReference>
<feature type="compositionally biased region" description="Basic and acidic residues" evidence="1">
    <location>
        <begin position="246"/>
        <end position="259"/>
    </location>
</feature>
<sequence>MSDSRSREPERDGVPDGSRPMELLESVQRLADIGVWTHDGGAADGGGDGSGDPVDGDLGDVGPDDDGTWWSDRAKAILGIDPETQPSFDAVADRFIDGDRERSLAQFERAREGGEEFEIEVGFVDGGTTERYLRICGEPRRRDSGRDALHGTVQNITDAKRQEQRIEVLRKTSQELREANSRQSVADIMADTAKNILGLDNTTIRLVDETEGTLQVVVVTEECVTKAGTRPDYPADEDTPAARTFRTGEPELHTDHSSTEDDQERGELRSGLYVPIGDHGVLSAGDITVDAFDERDVEAASLLGQLGAKAITRIGWARRSRAI</sequence>
<dbReference type="Gene3D" id="3.30.450.20">
    <property type="entry name" value="PAS domain"/>
    <property type="match status" value="1"/>
</dbReference>
<dbReference type="InterPro" id="IPR000014">
    <property type="entry name" value="PAS"/>
</dbReference>
<keyword evidence="4" id="KW-1185">Reference proteome</keyword>
<protein>
    <submittedName>
        <fullName evidence="3">GAF domain-containing protein</fullName>
    </submittedName>
</protein>
<comment type="caution">
    <text evidence="3">The sequence shown here is derived from an EMBL/GenBank/DDBJ whole genome shotgun (WGS) entry which is preliminary data.</text>
</comment>
<proteinExistence type="predicted"/>
<dbReference type="EMBL" id="JBHSXI010000008">
    <property type="protein sequence ID" value="MFC6888844.1"/>
    <property type="molecule type" value="Genomic_DNA"/>
</dbReference>
<name>A0ABD5ULX8_9EURY</name>
<dbReference type="SUPFAM" id="SSF55781">
    <property type="entry name" value="GAF domain-like"/>
    <property type="match status" value="1"/>
</dbReference>
<accession>A0ABD5ULX8</accession>
<dbReference type="InterPro" id="IPR003018">
    <property type="entry name" value="GAF"/>
</dbReference>
<dbReference type="SUPFAM" id="SSF55785">
    <property type="entry name" value="PYP-like sensor domain (PAS domain)"/>
    <property type="match status" value="1"/>
</dbReference>
<feature type="domain" description="GAF" evidence="2">
    <location>
        <begin position="181"/>
        <end position="321"/>
    </location>
</feature>
<dbReference type="RefSeq" id="WP_379766539.1">
    <property type="nucleotide sequence ID" value="NZ_JBHSXI010000008.1"/>
</dbReference>
<dbReference type="Gene3D" id="3.30.450.40">
    <property type="match status" value="1"/>
</dbReference>
<feature type="region of interest" description="Disordered" evidence="1">
    <location>
        <begin position="228"/>
        <end position="266"/>
    </location>
</feature>
<reference evidence="3 4" key="1">
    <citation type="journal article" date="2019" name="Int. J. Syst. Evol. Microbiol.">
        <title>The Global Catalogue of Microorganisms (GCM) 10K type strain sequencing project: providing services to taxonomists for standard genome sequencing and annotation.</title>
        <authorList>
            <consortium name="The Broad Institute Genomics Platform"/>
            <consortium name="The Broad Institute Genome Sequencing Center for Infectious Disease"/>
            <person name="Wu L."/>
            <person name="Ma J."/>
        </authorList>
    </citation>
    <scope>NUCLEOTIDE SEQUENCE [LARGE SCALE GENOMIC DNA]</scope>
    <source>
        <strain evidence="3 4">Y73</strain>
    </source>
</reference>
<evidence type="ECO:0000256" key="1">
    <source>
        <dbReference type="SAM" id="MobiDB-lite"/>
    </source>
</evidence>